<accession>A0A0E9N5U8</accession>
<comment type="caution">
    <text evidence="2">The sequence shown here is derived from an EMBL/GenBank/DDBJ whole genome shotgun (WGS) entry which is preliminary data.</text>
</comment>
<dbReference type="InterPro" id="IPR036249">
    <property type="entry name" value="Thioredoxin-like_sf"/>
</dbReference>
<feature type="domain" description="Thioredoxin" evidence="1">
    <location>
        <begin position="13"/>
        <end position="142"/>
    </location>
</feature>
<evidence type="ECO:0000313" key="3">
    <source>
        <dbReference type="Proteomes" id="UP000033121"/>
    </source>
</evidence>
<dbReference type="CDD" id="cd02947">
    <property type="entry name" value="TRX_family"/>
    <property type="match status" value="1"/>
</dbReference>
<dbReference type="InterPro" id="IPR013766">
    <property type="entry name" value="Thioredoxin_domain"/>
</dbReference>
<proteinExistence type="predicted"/>
<dbReference type="AlphaFoldDB" id="A0A0E9N5U8"/>
<dbReference type="Pfam" id="PF13899">
    <property type="entry name" value="Thioredoxin_7"/>
    <property type="match status" value="1"/>
</dbReference>
<protein>
    <recommendedName>
        <fullName evidence="1">Thioredoxin domain-containing protein</fullName>
    </recommendedName>
</protein>
<keyword evidence="3" id="KW-1185">Reference proteome</keyword>
<evidence type="ECO:0000313" key="2">
    <source>
        <dbReference type="EMBL" id="GAO45178.1"/>
    </source>
</evidence>
<dbReference type="STRING" id="1220578.FPE01S_04_04220"/>
<sequence length="146" mass="16566">MQLISLLILNIMLGGPHWQPDFETAKNVAQKEHRLILVNFSGSDWCSPCIRMHKDIFESVEFNQFADISLAMVNADFPRLKAHQLPPDQQKKNEQLADAYNPQGKFPFTVLLDESGKSLKSWEGYPAEGLSGFVETIKSIYSQKKP</sequence>
<gene>
    <name evidence="2" type="ORF">FPE01S_04_04220</name>
</gene>
<dbReference type="EMBL" id="BBWV01000004">
    <property type="protein sequence ID" value="GAO45178.1"/>
    <property type="molecule type" value="Genomic_DNA"/>
</dbReference>
<dbReference type="PROSITE" id="PS51352">
    <property type="entry name" value="THIOREDOXIN_2"/>
    <property type="match status" value="1"/>
</dbReference>
<reference evidence="2 3" key="1">
    <citation type="submission" date="2015-04" db="EMBL/GenBank/DDBJ databases">
        <title>Whole genome shotgun sequence of Flavihumibacter petaseus NBRC 106054.</title>
        <authorList>
            <person name="Miyazawa S."/>
            <person name="Hosoyama A."/>
            <person name="Hashimoto M."/>
            <person name="Noguchi M."/>
            <person name="Tsuchikane K."/>
            <person name="Ohji S."/>
            <person name="Yamazoe A."/>
            <person name="Ichikawa N."/>
            <person name="Kimura A."/>
            <person name="Fujita N."/>
        </authorList>
    </citation>
    <scope>NUCLEOTIDE SEQUENCE [LARGE SCALE GENOMIC DNA]</scope>
    <source>
        <strain evidence="2 3">NBRC 106054</strain>
    </source>
</reference>
<dbReference type="SUPFAM" id="SSF52833">
    <property type="entry name" value="Thioredoxin-like"/>
    <property type="match status" value="1"/>
</dbReference>
<dbReference type="Gene3D" id="3.40.30.10">
    <property type="entry name" value="Glutaredoxin"/>
    <property type="match status" value="1"/>
</dbReference>
<evidence type="ECO:0000259" key="1">
    <source>
        <dbReference type="PROSITE" id="PS51352"/>
    </source>
</evidence>
<dbReference type="Proteomes" id="UP000033121">
    <property type="component" value="Unassembled WGS sequence"/>
</dbReference>
<dbReference type="RefSeq" id="WP_046371133.1">
    <property type="nucleotide sequence ID" value="NZ_BBWV01000004.1"/>
</dbReference>
<name>A0A0E9N5U8_9BACT</name>
<organism evidence="2 3">
    <name type="scientific">Flavihumibacter petaseus NBRC 106054</name>
    <dbReference type="NCBI Taxonomy" id="1220578"/>
    <lineage>
        <taxon>Bacteria</taxon>
        <taxon>Pseudomonadati</taxon>
        <taxon>Bacteroidota</taxon>
        <taxon>Chitinophagia</taxon>
        <taxon>Chitinophagales</taxon>
        <taxon>Chitinophagaceae</taxon>
        <taxon>Flavihumibacter</taxon>
    </lineage>
</organism>
<dbReference type="OrthoDB" id="981626at2"/>